<organism evidence="8">
    <name type="scientific">Flexilinea flocculi</name>
    <dbReference type="NCBI Taxonomy" id="1678840"/>
    <lineage>
        <taxon>Bacteria</taxon>
        <taxon>Bacillati</taxon>
        <taxon>Chloroflexota</taxon>
        <taxon>Anaerolineae</taxon>
        <taxon>Anaerolineales</taxon>
        <taxon>Anaerolineaceae</taxon>
        <taxon>Flexilinea</taxon>
    </lineage>
</organism>
<dbReference type="RefSeq" id="WP_062283598.1">
    <property type="nucleotide sequence ID" value="NZ_DF968181.1"/>
</dbReference>
<reference evidence="8" key="1">
    <citation type="journal article" date="2015" name="Genome Announc.">
        <title>Draft Genome Sequence of Anaerolineae Strain TC1, a Novel Isolate from a Methanogenic Wastewater Treatment System.</title>
        <authorList>
            <person name="Matsuura N."/>
            <person name="Tourlousse D.M."/>
            <person name="Sun L."/>
            <person name="Toyonaga M."/>
            <person name="Kuroda K."/>
            <person name="Ohashi A."/>
            <person name="Cruz R."/>
            <person name="Yamaguchi T."/>
            <person name="Sekiguchi Y."/>
        </authorList>
    </citation>
    <scope>NUCLEOTIDE SEQUENCE [LARGE SCALE GENOMIC DNA]</scope>
    <source>
        <strain evidence="8">TC1</strain>
    </source>
</reference>
<dbReference type="SMART" id="SM00842">
    <property type="entry name" value="FtsA"/>
    <property type="match status" value="1"/>
</dbReference>
<dbReference type="GO" id="GO:0043093">
    <property type="term" value="P:FtsZ-dependent cytokinesis"/>
    <property type="evidence" value="ECO:0007669"/>
    <property type="project" value="UniProtKB-UniRule"/>
</dbReference>
<feature type="domain" description="SHS2" evidence="7">
    <location>
        <begin position="6"/>
        <end position="192"/>
    </location>
</feature>
<dbReference type="PIRSF" id="PIRSF003101">
    <property type="entry name" value="FtsA"/>
    <property type="match status" value="1"/>
</dbReference>
<evidence type="ECO:0000313" key="8">
    <source>
        <dbReference type="EMBL" id="GAP41750.1"/>
    </source>
</evidence>
<dbReference type="OrthoDB" id="9768127at2"/>
<name>A0A0S7BXN2_9CHLR</name>
<dbReference type="AlphaFoldDB" id="A0A0S7BXN2"/>
<evidence type="ECO:0000256" key="2">
    <source>
        <dbReference type="ARBA" id="ARBA00022618"/>
    </source>
</evidence>
<evidence type="ECO:0000256" key="6">
    <source>
        <dbReference type="PIRNR" id="PIRNR003101"/>
    </source>
</evidence>
<gene>
    <name evidence="5" type="primary">ftsA</name>
    <name evidence="8" type="ORF">ATC1_131746</name>
</gene>
<dbReference type="Pfam" id="PF02491">
    <property type="entry name" value="SHS2_FTSA"/>
    <property type="match status" value="1"/>
</dbReference>
<keyword evidence="2 5" id="KW-0132">Cell division</keyword>
<dbReference type="Proteomes" id="UP000053370">
    <property type="component" value="Unassembled WGS sequence"/>
</dbReference>
<dbReference type="InterPro" id="IPR050696">
    <property type="entry name" value="FtsA/MreB"/>
</dbReference>
<comment type="similarity">
    <text evidence="5 6">Belongs to the FtsA/MreB family.</text>
</comment>
<dbReference type="NCBIfam" id="TIGR01174">
    <property type="entry name" value="ftsA"/>
    <property type="match status" value="1"/>
</dbReference>
<evidence type="ECO:0000256" key="1">
    <source>
        <dbReference type="ARBA" id="ARBA00022475"/>
    </source>
</evidence>
<evidence type="ECO:0000313" key="9">
    <source>
        <dbReference type="Proteomes" id="UP000053370"/>
    </source>
</evidence>
<dbReference type="Pfam" id="PF14450">
    <property type="entry name" value="FtsA"/>
    <property type="match status" value="2"/>
</dbReference>
<dbReference type="PATRIC" id="fig|1678840.3.peg.3266"/>
<evidence type="ECO:0000256" key="3">
    <source>
        <dbReference type="ARBA" id="ARBA00023136"/>
    </source>
</evidence>
<dbReference type="HAMAP" id="MF_02033">
    <property type="entry name" value="FtsA"/>
    <property type="match status" value="1"/>
</dbReference>
<dbReference type="GO" id="GO:0009898">
    <property type="term" value="C:cytoplasmic side of plasma membrane"/>
    <property type="evidence" value="ECO:0007669"/>
    <property type="project" value="UniProtKB-UniRule"/>
</dbReference>
<accession>A0A0S7BXN2</accession>
<evidence type="ECO:0000259" key="7">
    <source>
        <dbReference type="SMART" id="SM00842"/>
    </source>
</evidence>
<dbReference type="GO" id="GO:0032153">
    <property type="term" value="C:cell division site"/>
    <property type="evidence" value="ECO:0007669"/>
    <property type="project" value="UniProtKB-UniRule"/>
</dbReference>
<dbReference type="PANTHER" id="PTHR32432">
    <property type="entry name" value="CELL DIVISION PROTEIN FTSA-RELATED"/>
    <property type="match status" value="1"/>
</dbReference>
<proteinExistence type="inferred from homology"/>
<keyword evidence="4 5" id="KW-0131">Cell cycle</keyword>
<comment type="subunit">
    <text evidence="5">Self-interacts. Interacts with FtsZ.</text>
</comment>
<comment type="subcellular location">
    <subcellularLocation>
        <location evidence="5">Cell membrane</location>
        <topology evidence="5">Peripheral membrane protein</topology>
        <orientation evidence="5">Cytoplasmic side</orientation>
    </subcellularLocation>
    <text evidence="5">Localizes to the Z ring in an FtsZ-dependent manner. Targeted to the membrane through a conserved C-terminal amphipathic helix.</text>
</comment>
<keyword evidence="3 5" id="KW-0472">Membrane</keyword>
<dbReference type="InterPro" id="IPR020823">
    <property type="entry name" value="Cell_div_FtsA"/>
</dbReference>
<evidence type="ECO:0000256" key="5">
    <source>
        <dbReference type="HAMAP-Rule" id="MF_02033"/>
    </source>
</evidence>
<protein>
    <recommendedName>
        <fullName evidence="5 6">Cell division protein FtsA</fullName>
    </recommendedName>
</protein>
<sequence>MEKRIVVAIDVGTTKVCTLIAQIESENHMRILGVGIEPSQGIRKGSVVDIPLAASSIAESVRKAERTSGLEVTSAIVSVAGSHISSINNKATVGIVGGVIDHYDVNRVLEAVRAIPVPHNKVIIHPLQRTFSVDGVDGIRSPIGMFGSRLDVEAHIIIGSESSIENLRQCIMTAEVEVNQWVLNPLADGETVLTDIEKQMGVIVCDIGGGTTDLALYIDSDVWHTNVIPVGGSHITSDIAQAFHLPISQAEEVKKQHGHALPDYIGEEEYFYCKTFGKNEAAKFNRKELSQIIHMRTEEIFQLVLQEIKRSGYDNLLPAGMVLTGGTALLPGIDELASNVLKMPVRIAKPENLTGMIDQLNSPAFSTSVGLLYWAMIMQESTETQSKKKIGNESLDKIKTFLRNLLP</sequence>
<dbReference type="InterPro" id="IPR003494">
    <property type="entry name" value="SHS2_FtsA"/>
</dbReference>
<dbReference type="Gene3D" id="3.30.420.40">
    <property type="match status" value="2"/>
</dbReference>
<dbReference type="PANTHER" id="PTHR32432:SF4">
    <property type="entry name" value="CELL DIVISION PROTEIN FTSA"/>
    <property type="match status" value="1"/>
</dbReference>
<dbReference type="SUPFAM" id="SSF53067">
    <property type="entry name" value="Actin-like ATPase domain"/>
    <property type="match status" value="2"/>
</dbReference>
<dbReference type="InterPro" id="IPR043129">
    <property type="entry name" value="ATPase_NBD"/>
</dbReference>
<comment type="function">
    <text evidence="5 6">Cell division protein that is involved in the assembly of the Z ring. May serve as a membrane anchor for the Z ring.</text>
</comment>
<dbReference type="STRING" id="1678840.ATC1_131746"/>
<dbReference type="EMBL" id="DF968181">
    <property type="protein sequence ID" value="GAP41750.1"/>
    <property type="molecule type" value="Genomic_DNA"/>
</dbReference>
<dbReference type="CDD" id="cd24048">
    <property type="entry name" value="ASKHA_NBD_FtsA"/>
    <property type="match status" value="1"/>
</dbReference>
<evidence type="ECO:0000256" key="4">
    <source>
        <dbReference type="ARBA" id="ARBA00023306"/>
    </source>
</evidence>
<keyword evidence="1 5" id="KW-1003">Cell membrane</keyword>
<keyword evidence="9" id="KW-1185">Reference proteome</keyword>